<dbReference type="EMBL" id="AAMOUS010000010">
    <property type="protein sequence ID" value="EDJ5913119.1"/>
    <property type="molecule type" value="Genomic_DNA"/>
</dbReference>
<accession>A0A5V5CR31</accession>
<name>A0A5V5CR31_SALER</name>
<sequence length="73" mass="8528">MLHCKFYECLLYCFTNDNGSGRLSEFFIYNELVYFYEPAFTQRPTGYAINKPAIVKIHASMHSKIQLTLLRGI</sequence>
<gene>
    <name evidence="1" type="ORF">GFE59_07875</name>
</gene>
<dbReference type="AlphaFoldDB" id="A0A5V5CR31"/>
<evidence type="ECO:0000313" key="1">
    <source>
        <dbReference type="EMBL" id="EDJ5913119.1"/>
    </source>
</evidence>
<organism evidence="1">
    <name type="scientific">Salmonella enterica</name>
    <name type="common">Salmonella choleraesuis</name>
    <dbReference type="NCBI Taxonomy" id="28901"/>
    <lineage>
        <taxon>Bacteria</taxon>
        <taxon>Pseudomonadati</taxon>
        <taxon>Pseudomonadota</taxon>
        <taxon>Gammaproteobacteria</taxon>
        <taxon>Enterobacterales</taxon>
        <taxon>Enterobacteriaceae</taxon>
        <taxon>Salmonella</taxon>
    </lineage>
</organism>
<reference evidence="1" key="1">
    <citation type="submission" date="2019-10" db="EMBL/GenBank/DDBJ databases">
        <authorList>
            <consortium name="PulseNet: The National Subtyping Network for Foodborne Disease Surveillance"/>
            <person name="Tarr C.L."/>
            <person name="Trees E."/>
            <person name="Katz L.S."/>
            <person name="Carleton-Romer H.A."/>
            <person name="Stroika S."/>
            <person name="Kucerova Z."/>
            <person name="Roache K.F."/>
            <person name="Sabol A.L."/>
            <person name="Besser J."/>
            <person name="Gerner-Smidt P."/>
        </authorList>
    </citation>
    <scope>NUCLEOTIDE SEQUENCE</scope>
    <source>
        <strain evidence="1">PNUSAS111674</strain>
    </source>
</reference>
<protein>
    <submittedName>
        <fullName evidence="1">Uncharacterized protein</fullName>
    </submittedName>
</protein>
<comment type="caution">
    <text evidence="1">The sequence shown here is derived from an EMBL/GenBank/DDBJ whole genome shotgun (WGS) entry which is preliminary data.</text>
</comment>
<proteinExistence type="predicted"/>